<dbReference type="Proteomes" id="UP001367316">
    <property type="component" value="Unassembled WGS sequence"/>
</dbReference>
<reference evidence="1 2" key="1">
    <citation type="submission" date="2024-04" db="EMBL/GenBank/DDBJ databases">
        <title>Phyllosticta paracitricarpa is synonymous to the EU quarantine fungus P. citricarpa based on phylogenomic analyses.</title>
        <authorList>
            <consortium name="Lawrence Berkeley National Laboratory"/>
            <person name="Van ingen-buijs V.A."/>
            <person name="Van westerhoven A.C."/>
            <person name="Haridas S."/>
            <person name="Skiadas P."/>
            <person name="Martin F."/>
            <person name="Groenewald J.Z."/>
            <person name="Crous P.W."/>
            <person name="Seidl M.F."/>
        </authorList>
    </citation>
    <scope>NUCLEOTIDE SEQUENCE [LARGE SCALE GENOMIC DNA]</scope>
    <source>
        <strain evidence="1 2">CBS 141358</strain>
    </source>
</reference>
<dbReference type="EMBL" id="JBBPBF010000010">
    <property type="protein sequence ID" value="KAK7612495.1"/>
    <property type="molecule type" value="Genomic_DNA"/>
</dbReference>
<organism evidence="1 2">
    <name type="scientific">Phyllosticta paracitricarpa</name>
    <dbReference type="NCBI Taxonomy" id="2016321"/>
    <lineage>
        <taxon>Eukaryota</taxon>
        <taxon>Fungi</taxon>
        <taxon>Dikarya</taxon>
        <taxon>Ascomycota</taxon>
        <taxon>Pezizomycotina</taxon>
        <taxon>Dothideomycetes</taxon>
        <taxon>Dothideomycetes incertae sedis</taxon>
        <taxon>Botryosphaeriales</taxon>
        <taxon>Phyllostictaceae</taxon>
        <taxon>Phyllosticta</taxon>
    </lineage>
</organism>
<name>A0ABR1NBB9_9PEZI</name>
<protein>
    <submittedName>
        <fullName evidence="1">Uncharacterized protein</fullName>
    </submittedName>
</protein>
<evidence type="ECO:0000313" key="1">
    <source>
        <dbReference type="EMBL" id="KAK7612495.1"/>
    </source>
</evidence>
<accession>A0ABR1NBB9</accession>
<evidence type="ECO:0000313" key="2">
    <source>
        <dbReference type="Proteomes" id="UP001367316"/>
    </source>
</evidence>
<proteinExistence type="predicted"/>
<sequence>MTHEGAISLWFPYLASALPISTDARCLRAKVEMHWKAGASADVSLLGCVLSPFLHLLLSCGCEFESWFPGSECGEESKVTVRALGQGGRKWPRGWLGGCARCLLLWERERTC</sequence>
<gene>
    <name evidence="1" type="ORF">JOL62DRAFT_570736</name>
</gene>
<keyword evidence="2" id="KW-1185">Reference proteome</keyword>
<comment type="caution">
    <text evidence="1">The sequence shown here is derived from an EMBL/GenBank/DDBJ whole genome shotgun (WGS) entry which is preliminary data.</text>
</comment>